<feature type="domain" description="Shedu protein SduA C-terminal" evidence="1">
    <location>
        <begin position="39"/>
        <end position="196"/>
    </location>
</feature>
<evidence type="ECO:0000313" key="3">
    <source>
        <dbReference type="Proteomes" id="UP000199473"/>
    </source>
</evidence>
<dbReference type="OrthoDB" id="280361at2"/>
<reference evidence="2 3" key="1">
    <citation type="submission" date="2016-10" db="EMBL/GenBank/DDBJ databases">
        <authorList>
            <person name="de Groot N.N."/>
        </authorList>
    </citation>
    <scope>NUCLEOTIDE SEQUENCE [LARGE SCALE GENOMIC DNA]</scope>
    <source>
        <strain evidence="2 3">DSM 19981</strain>
    </source>
</reference>
<dbReference type="InterPro" id="IPR025359">
    <property type="entry name" value="SduA_C"/>
</dbReference>
<sequence>MKTFAPLRLDPAVLAGDLDALEALLAAEARLKERDMVIPFFKARPNLSAALGFANNDVELPDRVAQELDLFGDFACDVAAGDSEANAYTLVEFEDAQERSIFGALPVGKTVKRWSPRFEHGFSQLVDWAWRISAEGQGSDAFRRVFGDANPSIKLLLVIGRDADLTRDDLARLRWRAKHTSLGAFSFSCFTFDGFLQSVRRRLLLASQPGAD</sequence>
<dbReference type="Pfam" id="PF14082">
    <property type="entry name" value="SduA_C"/>
    <property type="match status" value="1"/>
</dbReference>
<proteinExistence type="predicted"/>
<protein>
    <recommendedName>
        <fullName evidence="1">Shedu protein SduA C-terminal domain-containing protein</fullName>
    </recommendedName>
</protein>
<keyword evidence="3" id="KW-1185">Reference proteome</keyword>
<name>A0A1I4AFZ3_9PROT</name>
<dbReference type="RefSeq" id="WP_092959725.1">
    <property type="nucleotide sequence ID" value="NZ_FOSQ01000003.1"/>
</dbReference>
<dbReference type="Proteomes" id="UP000199473">
    <property type="component" value="Unassembled WGS sequence"/>
</dbReference>
<dbReference type="AlphaFoldDB" id="A0A1I4AFZ3"/>
<evidence type="ECO:0000313" key="2">
    <source>
        <dbReference type="EMBL" id="SFK54861.1"/>
    </source>
</evidence>
<organism evidence="2 3">
    <name type="scientific">Falsiroseomonas stagni DSM 19981</name>
    <dbReference type="NCBI Taxonomy" id="1123062"/>
    <lineage>
        <taxon>Bacteria</taxon>
        <taxon>Pseudomonadati</taxon>
        <taxon>Pseudomonadota</taxon>
        <taxon>Alphaproteobacteria</taxon>
        <taxon>Acetobacterales</taxon>
        <taxon>Roseomonadaceae</taxon>
        <taxon>Falsiroseomonas</taxon>
    </lineage>
</organism>
<accession>A0A1I4AFZ3</accession>
<dbReference type="EMBL" id="FOSQ01000003">
    <property type="protein sequence ID" value="SFK54861.1"/>
    <property type="molecule type" value="Genomic_DNA"/>
</dbReference>
<gene>
    <name evidence="2" type="ORF">SAMN02745775_103401</name>
</gene>
<evidence type="ECO:0000259" key="1">
    <source>
        <dbReference type="Pfam" id="PF14082"/>
    </source>
</evidence>